<evidence type="ECO:0000259" key="1">
    <source>
        <dbReference type="Pfam" id="PF04773"/>
    </source>
</evidence>
<evidence type="ECO:0000313" key="3">
    <source>
        <dbReference type="EMBL" id="MBB5286010.1"/>
    </source>
</evidence>
<dbReference type="EMBL" id="JACHGF010000007">
    <property type="protein sequence ID" value="MBB5286010.1"/>
    <property type="molecule type" value="Genomic_DNA"/>
</dbReference>
<organism evidence="3 4">
    <name type="scientific">Rhabdobacter roseus</name>
    <dbReference type="NCBI Taxonomy" id="1655419"/>
    <lineage>
        <taxon>Bacteria</taxon>
        <taxon>Pseudomonadati</taxon>
        <taxon>Bacteroidota</taxon>
        <taxon>Cytophagia</taxon>
        <taxon>Cytophagales</taxon>
        <taxon>Cytophagaceae</taxon>
        <taxon>Rhabdobacter</taxon>
    </lineage>
</organism>
<feature type="domain" description="Protein FecR C-terminal" evidence="2">
    <location>
        <begin position="285"/>
        <end position="350"/>
    </location>
</feature>
<dbReference type="PANTHER" id="PTHR30273">
    <property type="entry name" value="PERIPLASMIC SIGNAL SENSOR AND SIGMA FACTOR ACTIVATOR FECR-RELATED"/>
    <property type="match status" value="1"/>
</dbReference>
<dbReference type="PIRSF" id="PIRSF018266">
    <property type="entry name" value="FecR"/>
    <property type="match status" value="1"/>
</dbReference>
<comment type="caution">
    <text evidence="3">The sequence shown here is derived from an EMBL/GenBank/DDBJ whole genome shotgun (WGS) entry which is preliminary data.</text>
</comment>
<dbReference type="Pfam" id="PF04773">
    <property type="entry name" value="FecR"/>
    <property type="match status" value="1"/>
</dbReference>
<evidence type="ECO:0000313" key="4">
    <source>
        <dbReference type="Proteomes" id="UP000557307"/>
    </source>
</evidence>
<proteinExistence type="predicted"/>
<dbReference type="RefSeq" id="WP_184176695.1">
    <property type="nucleotide sequence ID" value="NZ_JACHGF010000007.1"/>
</dbReference>
<dbReference type="Pfam" id="PF16344">
    <property type="entry name" value="FecR_C"/>
    <property type="match status" value="1"/>
</dbReference>
<evidence type="ECO:0000259" key="2">
    <source>
        <dbReference type="Pfam" id="PF16344"/>
    </source>
</evidence>
<dbReference type="GO" id="GO:0016989">
    <property type="term" value="F:sigma factor antagonist activity"/>
    <property type="evidence" value="ECO:0007669"/>
    <property type="project" value="TreeGrafter"/>
</dbReference>
<protein>
    <submittedName>
        <fullName evidence="3">Ferric-dicitrate binding protein FerR (Iron transport regulator)</fullName>
    </submittedName>
</protein>
<dbReference type="InterPro" id="IPR032508">
    <property type="entry name" value="FecR_C"/>
</dbReference>
<dbReference type="InterPro" id="IPR006860">
    <property type="entry name" value="FecR"/>
</dbReference>
<dbReference type="InterPro" id="IPR012373">
    <property type="entry name" value="Ferrdict_sens_TM"/>
</dbReference>
<feature type="domain" description="FecR protein" evidence="1">
    <location>
        <begin position="147"/>
        <end position="230"/>
    </location>
</feature>
<reference evidence="3 4" key="1">
    <citation type="submission" date="2020-08" db="EMBL/GenBank/DDBJ databases">
        <title>Genomic Encyclopedia of Type Strains, Phase IV (KMG-IV): sequencing the most valuable type-strain genomes for metagenomic binning, comparative biology and taxonomic classification.</title>
        <authorList>
            <person name="Goeker M."/>
        </authorList>
    </citation>
    <scope>NUCLEOTIDE SEQUENCE [LARGE SCALE GENOMIC DNA]</scope>
    <source>
        <strain evidence="3 4">DSM 105074</strain>
    </source>
</reference>
<sequence length="358" mass="40369">MKNYLHYRLEDFVQDPYFRQWVLGQVPSEDSFWPTWEANHPEQQEILEQARTLIIAFQCEPLPTAPGEIQRAIEQILSATRPRHQPSWLRRYGWSVAASVLVVVGLSYWVLSERTVADPESRPAAAGTSTSYAGIEKVNDGEDPKVFELSDGTRITLHKHSKLRLAPDYGHSERVVYLSGEAFFEVVKNPEKPFLVYTGEVVTKVLGTSFQVVAYEEQANISVAVKTGKVTVLKQNQSAAKPSLSDEIVLTPNQQAVYIKANERLVKTLVEQPILIGRPVPYPTFEFDGTPLTEVLASFEKAYGVKIIFDEEVFKNCNLNATLTNEPLFEKLDLICETIQARYEVVDGQVVMYGKKCP</sequence>
<dbReference type="AlphaFoldDB" id="A0A840U1K4"/>
<dbReference type="Proteomes" id="UP000557307">
    <property type="component" value="Unassembled WGS sequence"/>
</dbReference>
<gene>
    <name evidence="3" type="ORF">HNQ92_004170</name>
</gene>
<dbReference type="PANTHER" id="PTHR30273:SF2">
    <property type="entry name" value="PROTEIN FECR"/>
    <property type="match status" value="1"/>
</dbReference>
<name>A0A840U1K4_9BACT</name>
<keyword evidence="4" id="KW-1185">Reference proteome</keyword>
<dbReference type="Gene3D" id="3.55.50.30">
    <property type="match status" value="1"/>
</dbReference>
<dbReference type="Gene3D" id="2.60.120.1440">
    <property type="match status" value="1"/>
</dbReference>
<accession>A0A840U1K4</accession>